<dbReference type="Proteomes" id="UP000782705">
    <property type="component" value="Unassembled WGS sequence"/>
</dbReference>
<keyword evidence="6" id="KW-1185">Reference proteome</keyword>
<keyword evidence="3" id="KW-0175">Coiled coil</keyword>
<evidence type="ECO:0000259" key="4">
    <source>
        <dbReference type="PROSITE" id="PS51995"/>
    </source>
</evidence>
<proteinExistence type="predicted"/>
<evidence type="ECO:0000256" key="1">
    <source>
        <dbReference type="ARBA" id="ARBA00004613"/>
    </source>
</evidence>
<organism evidence="5 6">
    <name type="scientific">Candidatus Enterococcus willemsii</name>
    <dbReference type="NCBI Taxonomy" id="1857215"/>
    <lineage>
        <taxon>Bacteria</taxon>
        <taxon>Bacillati</taxon>
        <taxon>Bacillota</taxon>
        <taxon>Bacilli</taxon>
        <taxon>Lactobacillales</taxon>
        <taxon>Enterococcaceae</taxon>
        <taxon>Enterococcus</taxon>
    </lineage>
</organism>
<dbReference type="InterPro" id="IPR047568">
    <property type="entry name" value="ATLF-like_dom"/>
</dbReference>
<reference evidence="5 6" key="1">
    <citation type="submission" date="2016-06" db="EMBL/GenBank/DDBJ databases">
        <title>Four novel species of enterococci isolated from chicken manure.</title>
        <authorList>
            <person name="Van Tyne D."/>
        </authorList>
    </citation>
    <scope>NUCLEOTIDE SEQUENCE [LARGE SCALE GENOMIC DNA]</scope>
    <source>
        <strain evidence="5 6">CU12B</strain>
    </source>
</reference>
<evidence type="ECO:0000313" key="6">
    <source>
        <dbReference type="Proteomes" id="UP000782705"/>
    </source>
</evidence>
<dbReference type="Pfam" id="PF07737">
    <property type="entry name" value="ATLF"/>
    <property type="match status" value="1"/>
</dbReference>
<feature type="domain" description="ATLF-like" evidence="4">
    <location>
        <begin position="33"/>
        <end position="220"/>
    </location>
</feature>
<name>A0ABQ6YZ39_9ENTE</name>
<comment type="caution">
    <text evidence="5">The sequence shown here is derived from an EMBL/GenBank/DDBJ whole genome shotgun (WGS) entry which is preliminary data.</text>
</comment>
<dbReference type="RefSeq" id="WP_161902310.1">
    <property type="nucleotide sequence ID" value="NZ_MAEL01000042.1"/>
</dbReference>
<evidence type="ECO:0000256" key="3">
    <source>
        <dbReference type="SAM" id="Coils"/>
    </source>
</evidence>
<sequence length="374" mass="43645">MKRKIGFSVVGMIFILLGFVLLQKKEPEVQESETYLREMIELREKEEVKESEVDGIVDVLSQVEPEMIEMAYHQQVKIVLTDYGFDELPNFRVNMSGLENYAGFFVPDENTMYVQMGRKHNNSEKVALHEFGHVMDYELGGNTQYLSEVLGEEFDEIKKEKPQTIPEENTTLSDENPNYYGQTKEYFAETFAMYYLSDRTKDNLEETGPLTYQLIDSLKYRLLQVNEYNQSSYTIEWLPAEQVAEYEIYQNSQLIDTIDGNESEYQVKIKQTSAYFFDDYKINLVALDTNGQELFTTTTADTIHAPINISNLEKLVEQTEQAIEKEEINRSFITYDLEKAEAEIKSFQEKDGEYRQSDILSTEMRLQKALDERN</sequence>
<dbReference type="Gene3D" id="3.40.390.10">
    <property type="entry name" value="Collagenase (Catalytic Domain)"/>
    <property type="match status" value="1"/>
</dbReference>
<evidence type="ECO:0000313" key="5">
    <source>
        <dbReference type="EMBL" id="KAF1303295.1"/>
    </source>
</evidence>
<accession>A0ABQ6YZ39</accession>
<dbReference type="PROSITE" id="PS51995">
    <property type="entry name" value="ATLF"/>
    <property type="match status" value="1"/>
</dbReference>
<dbReference type="SUPFAM" id="SSF55486">
    <property type="entry name" value="Metalloproteases ('zincins'), catalytic domain"/>
    <property type="match status" value="1"/>
</dbReference>
<feature type="coiled-coil region" evidence="3">
    <location>
        <begin position="309"/>
        <end position="357"/>
    </location>
</feature>
<dbReference type="EMBL" id="MAEL01000042">
    <property type="protein sequence ID" value="KAF1303295.1"/>
    <property type="molecule type" value="Genomic_DNA"/>
</dbReference>
<keyword evidence="2" id="KW-0964">Secreted</keyword>
<dbReference type="InterPro" id="IPR014781">
    <property type="entry name" value="Anthrax_toxin_lethal/edema_N/C"/>
</dbReference>
<dbReference type="InterPro" id="IPR024079">
    <property type="entry name" value="MetalloPept_cat_dom_sf"/>
</dbReference>
<gene>
    <name evidence="5" type="ORF">BAU17_08705</name>
</gene>
<comment type="subcellular location">
    <subcellularLocation>
        <location evidence="1">Secreted</location>
    </subcellularLocation>
</comment>
<protein>
    <recommendedName>
        <fullName evidence="4">ATLF-like domain-containing protein</fullName>
    </recommendedName>
</protein>
<evidence type="ECO:0000256" key="2">
    <source>
        <dbReference type="ARBA" id="ARBA00022525"/>
    </source>
</evidence>